<feature type="region of interest" description="Disordered" evidence="1">
    <location>
        <begin position="1814"/>
        <end position="1844"/>
    </location>
</feature>
<organism evidence="2 3">
    <name type="scientific">Paenibacillus baimaensis</name>
    <dbReference type="NCBI Taxonomy" id="2982185"/>
    <lineage>
        <taxon>Bacteria</taxon>
        <taxon>Bacillati</taxon>
        <taxon>Bacillota</taxon>
        <taxon>Bacilli</taxon>
        <taxon>Bacillales</taxon>
        <taxon>Paenibacillaceae</taxon>
        <taxon>Paenibacillus</taxon>
    </lineage>
</organism>
<evidence type="ECO:0000313" key="2">
    <source>
        <dbReference type="EMBL" id="MCU6791672.1"/>
    </source>
</evidence>
<feature type="region of interest" description="Disordered" evidence="1">
    <location>
        <begin position="1311"/>
        <end position="1350"/>
    </location>
</feature>
<name>A0ABT2UAL1_9BACL</name>
<dbReference type="EMBL" id="JAOQIO010000011">
    <property type="protein sequence ID" value="MCU6791672.1"/>
    <property type="molecule type" value="Genomic_DNA"/>
</dbReference>
<feature type="compositionally biased region" description="Basic and acidic residues" evidence="1">
    <location>
        <begin position="1903"/>
        <end position="1913"/>
    </location>
</feature>
<sequence>MKSRKSHIPHTTAGKLGRLNVPQRKQDDGSGTARLTRLFADNIIGKYGFWRQDYFGRLSLVFREMAGADDEERDDGSAKWRHMVEQLKAQLAALQHSGAKQIITRTETVHRLERLIHYYSGMAGTNRNKQALVQMKPSGAAPKAMQSGVIPVEKRNQTAVSSTSTTATGKISTARLKPDTRTKLTPRDAKATKGSKKQLQQAEQNDRTRRQVAKQTKNSNTELVNRKGKRPEHSQATGQPQALEPSQVPYTGHIQENQQLAPSDRVPVQQQGLQDEGSSLVHEHKREERIPEEHVTQDQQQITEAVQNQTVNQKPDAATNETIELQNRQVMQHAPIVPSKESAANVSELSLPANPLELTTTQQGAVRWVPDNSKQRSMQISQRIGQIVHNKELNSGSTIPLRMLTQNEQISYLQRRSSNTATYPMVWRTSVGETGGTTSNKTAGRQLQWQQATPDQQSSARMSQRVVYQARSDKEIQTAMIQRQYEGMLPLGRRHASLSILSMISQATLPARTRQSGNIRHQSSSVNQQRRTTEIYSTSLNQRLSRDGRNNSFIENDNHAGKRWRGESIRHQGSADSLSPITQRKTSSFQLAHTANTLYPVSANRKLRFEQSDPWLPGNYRQYPIMQAASHSAGRNLPQIEDGGDRASSPPVGTIATYRALSIQRRQETSEKILAPQKHEPAHEQQSDAYRRVNLANRVMQQSPNYVRQERATQGLNNRTSTLYEASAFDRMAGQRQPIFRKSDNDNHGSDYQMTSPLPPLSLMLLKGWKPAVLDNNRGHELSVSTQLTSKPMTALSYTQTNVRQPYAAQDNRLSLQRNSGTLADNAAAKPMTALNYTQTNVRQPYAAQDNRLSLQRNSGTLIDNAAAKPMTALNYTRTKVRQPDTAPGNGISIRRSLGILGENVTTKRMNALRYTQENVRQPDTALDNSISIRRSLGILADNTATKRMNALRYTQANVRQPDTALSKSLSIQRSSGILAGNAATKRMNALSYTQTNVRQPNADQDSSLSIQRSSGTSAEKAAPTQNLARTTTFRARAQAADREGGPDTLPGFNDIARRKISSLNASNVILALQLPVITALRELQWIGVDHPLIQQRQSRNTTEQMKTGNRSRRGQALNHRFNSVSEIQSESSAARWGESNHKEGALTDRVSNALRGGNAKNGSPNLSERLSYLLRNRHATMSKLPVTERHIASQVLARNRTAAQVRASSPLILAATLQHFRQPDDLSSEFLQTAKLSQRNSVDPSIVDKADRAEFFNQTDQVRGKRNDAAIRTNAPKKWIEPWQPSSGSGSGLPELAKLEAGIGYALRSGLSPRAKEEPSSLQRTARSVSGTHMQKPADRSNTGFANGEGPIISKQANYSAVGNVARRSSNSNAGVIPGAMVGLMAMLGVSQSASSLKQGSNAAPISPESRMLPAFLPRLVNGEAGAFIQRNRFAKGSSTFNQAPLRERGLARRANNEIRTLKALSMARSDFHINKSDKSAVRSHIARDAAGTTSSLALRAASTKANAVPIHSTRALYTSQQSLQPSLDNFAGKRSMTPHQDIISVSGAKSAISGRSQASPLKEITHIQTRSLSTIHSSMGAAPILIEPAGIRKKDHIATASGYQGSSLQMSPIRSTLQGQGAPALKGSVVQGSTLSRPVLQGSALNRPGLKGSNGSVFQRTALHSAPNEQSDDHGSQVFQRTNSLSSAVQRRLQNKSRIITDSTNHSDHMGQVSTAATMNTGGTIQWQQDVRSDISIADHAKQRMHNPTAVRPTGAVEQDRNKPAFEGVKGRSVLVRQRGVSRIPFADGSGQPVPVRMLRKAATPPASELLTKKSGMVGIRNQPDQGTEAHRPMLNTNSGPQLSVKRISQFRPQAVFSKSSQPTGSESKEGIASDNNQTATIQFQGKLRSLAQAPTSVRPHKWEDTADHHGQPRFVNPGMGAAPGDIFTHSQQQSAALGKPSALLEHKLPTSESSQSEDLNTPILELLRRQRQPESEESSETIQSMEPLELTKEQINELIKQLPQLDVNHIVDKVTRELEKRMRFERQRRGR</sequence>
<protein>
    <submittedName>
        <fullName evidence="2">Uncharacterized protein</fullName>
    </submittedName>
</protein>
<evidence type="ECO:0000256" key="1">
    <source>
        <dbReference type="SAM" id="MobiDB-lite"/>
    </source>
</evidence>
<feature type="region of interest" description="Disordered" evidence="1">
    <location>
        <begin position="996"/>
        <end position="1026"/>
    </location>
</feature>
<feature type="compositionally biased region" description="Basic and acidic residues" evidence="1">
    <location>
        <begin position="176"/>
        <end position="191"/>
    </location>
</feature>
<reference evidence="2 3" key="1">
    <citation type="submission" date="2022-09" db="EMBL/GenBank/DDBJ databases">
        <authorList>
            <person name="Han X.L."/>
            <person name="Wang Q."/>
            <person name="Lu T."/>
        </authorList>
    </citation>
    <scope>NUCLEOTIDE SEQUENCE [LARGE SCALE GENOMIC DNA]</scope>
    <source>
        <strain evidence="2 3">WQ 127069</strain>
    </source>
</reference>
<feature type="region of interest" description="Disordered" evidence="1">
    <location>
        <begin position="1858"/>
        <end position="1880"/>
    </location>
</feature>
<proteinExistence type="predicted"/>
<comment type="caution">
    <text evidence="2">The sequence shown here is derived from an EMBL/GenBank/DDBJ whole genome shotgun (WGS) entry which is preliminary data.</text>
</comment>
<feature type="region of interest" description="Disordered" evidence="1">
    <location>
        <begin position="512"/>
        <end position="581"/>
    </location>
</feature>
<feature type="region of interest" description="Disordered" evidence="1">
    <location>
        <begin position="432"/>
        <end position="462"/>
    </location>
</feature>
<feature type="region of interest" description="Disordered" evidence="1">
    <location>
        <begin position="1667"/>
        <end position="1690"/>
    </location>
</feature>
<keyword evidence="3" id="KW-1185">Reference proteome</keyword>
<feature type="compositionally biased region" description="Polar residues" evidence="1">
    <location>
        <begin position="1859"/>
        <end position="1868"/>
    </location>
</feature>
<feature type="region of interest" description="Disordered" evidence="1">
    <location>
        <begin position="1972"/>
        <end position="1991"/>
    </location>
</feature>
<gene>
    <name evidence="2" type="ORF">OB236_05960</name>
</gene>
<feature type="region of interest" description="Disordered" evidence="1">
    <location>
        <begin position="260"/>
        <end position="297"/>
    </location>
</feature>
<evidence type="ECO:0000313" key="3">
    <source>
        <dbReference type="Proteomes" id="UP001652445"/>
    </source>
</evidence>
<feature type="compositionally biased region" description="Polar residues" evidence="1">
    <location>
        <begin position="512"/>
        <end position="543"/>
    </location>
</feature>
<feature type="compositionally biased region" description="Polar residues" evidence="1">
    <location>
        <begin position="1679"/>
        <end position="1690"/>
    </location>
</feature>
<dbReference type="Proteomes" id="UP001652445">
    <property type="component" value="Unassembled WGS sequence"/>
</dbReference>
<feature type="region of interest" description="Disordered" evidence="1">
    <location>
        <begin position="1897"/>
        <end position="1928"/>
    </location>
</feature>
<feature type="compositionally biased region" description="Polar residues" evidence="1">
    <location>
        <begin position="436"/>
        <end position="462"/>
    </location>
</feature>
<feature type="compositionally biased region" description="Polar residues" evidence="1">
    <location>
        <begin position="268"/>
        <end position="277"/>
    </location>
</feature>
<feature type="compositionally biased region" description="Polar residues" evidence="1">
    <location>
        <begin position="213"/>
        <end position="223"/>
    </location>
</feature>
<feature type="compositionally biased region" description="Basic and acidic residues" evidence="1">
    <location>
        <begin position="556"/>
        <end position="570"/>
    </location>
</feature>
<accession>A0ABT2UAL1</accession>
<feature type="region of interest" description="Disordered" evidence="1">
    <location>
        <begin position="137"/>
        <end position="246"/>
    </location>
</feature>
<feature type="compositionally biased region" description="Basic and acidic residues" evidence="1">
    <location>
        <begin position="281"/>
        <end position="296"/>
    </location>
</feature>
<feature type="compositionally biased region" description="Polar residues" evidence="1">
    <location>
        <begin position="1321"/>
        <end position="1334"/>
    </location>
</feature>
<feature type="compositionally biased region" description="Low complexity" evidence="1">
    <location>
        <begin position="158"/>
        <end position="168"/>
    </location>
</feature>
<dbReference type="RefSeq" id="WP_262683182.1">
    <property type="nucleotide sequence ID" value="NZ_JAOQIO010000011.1"/>
</dbReference>
<feature type="region of interest" description="Disordered" evidence="1">
    <location>
        <begin position="1"/>
        <end position="30"/>
    </location>
</feature>